<feature type="region of interest" description="Disordered" evidence="1">
    <location>
        <begin position="198"/>
        <end position="218"/>
    </location>
</feature>
<dbReference type="Proteomes" id="UP000604046">
    <property type="component" value="Unassembled WGS sequence"/>
</dbReference>
<feature type="compositionally biased region" description="Basic and acidic residues" evidence="1">
    <location>
        <begin position="28"/>
        <end position="39"/>
    </location>
</feature>
<evidence type="ECO:0000256" key="1">
    <source>
        <dbReference type="SAM" id="MobiDB-lite"/>
    </source>
</evidence>
<evidence type="ECO:0000313" key="3">
    <source>
        <dbReference type="Proteomes" id="UP000604046"/>
    </source>
</evidence>
<name>A0A812N9L5_9DINO</name>
<reference evidence="2" key="1">
    <citation type="submission" date="2021-02" db="EMBL/GenBank/DDBJ databases">
        <authorList>
            <person name="Dougan E. K."/>
            <person name="Rhodes N."/>
            <person name="Thang M."/>
            <person name="Chan C."/>
        </authorList>
    </citation>
    <scope>NUCLEOTIDE SEQUENCE</scope>
</reference>
<evidence type="ECO:0000313" key="2">
    <source>
        <dbReference type="EMBL" id="CAE7309541.1"/>
    </source>
</evidence>
<keyword evidence="3" id="KW-1185">Reference proteome</keyword>
<dbReference type="PANTHER" id="PTHR38567:SF1">
    <property type="entry name" value="DUF4291 DOMAIN-CONTAINING PROTEIN"/>
    <property type="match status" value="1"/>
</dbReference>
<feature type="region of interest" description="Disordered" evidence="1">
    <location>
        <begin position="27"/>
        <end position="101"/>
    </location>
</feature>
<dbReference type="EMBL" id="CAJNDS010002078">
    <property type="protein sequence ID" value="CAE7309541.1"/>
    <property type="molecule type" value="Genomic_DNA"/>
</dbReference>
<sequence length="313" mass="34235">MNSKFSAIEPEPLGSAQRAIIFAGCPHPMDEASHAEPDPKPLTCVQATGSPSRLDDVLATSSHSADESADEESTASGSLLQDSCPPDSLRADHDPEVDALSSSSGVQVFRSQWDDEGVYFYQAYNDEIAEWAVQHQQFGGPRFNPTRMTWIKPSFAWVLYRSGYGHKHNQTRILKVKLSHASVAELLQHCQCKTGGGGSKGRVQWDPERDLMSGDGKAPRQMLRRRAIQIGLKGSLSELYVKSVIGIEDVTALAHRVHAAHTAADSKLAMSQLLPDLPAERPYVPCCPEPVLQRLRMLPGGGPLHAKPRGKKR</sequence>
<protein>
    <submittedName>
        <fullName evidence="2">PAO protein</fullName>
    </submittedName>
</protein>
<feature type="compositionally biased region" description="Basic and acidic residues" evidence="1">
    <location>
        <begin position="203"/>
        <end position="212"/>
    </location>
</feature>
<comment type="caution">
    <text evidence="2">The sequence shown here is derived from an EMBL/GenBank/DDBJ whole genome shotgun (WGS) entry which is preliminary data.</text>
</comment>
<accession>A0A812N9L5</accession>
<dbReference type="AlphaFoldDB" id="A0A812N9L5"/>
<proteinExistence type="predicted"/>
<dbReference type="PANTHER" id="PTHR38567">
    <property type="entry name" value="DUF4291 DOMAIN-CONTAINING PROTEIN"/>
    <property type="match status" value="1"/>
</dbReference>
<dbReference type="Pfam" id="PF14124">
    <property type="entry name" value="DUF4291"/>
    <property type="match status" value="1"/>
</dbReference>
<dbReference type="InterPro" id="IPR025633">
    <property type="entry name" value="DUF4291"/>
</dbReference>
<gene>
    <name evidence="2" type="primary">PAO</name>
    <name evidence="2" type="ORF">SNAT2548_LOCUS16261</name>
</gene>
<dbReference type="OrthoDB" id="413653at2759"/>
<organism evidence="2 3">
    <name type="scientific">Symbiodinium natans</name>
    <dbReference type="NCBI Taxonomy" id="878477"/>
    <lineage>
        <taxon>Eukaryota</taxon>
        <taxon>Sar</taxon>
        <taxon>Alveolata</taxon>
        <taxon>Dinophyceae</taxon>
        <taxon>Suessiales</taxon>
        <taxon>Symbiodiniaceae</taxon>
        <taxon>Symbiodinium</taxon>
    </lineage>
</organism>